<evidence type="ECO:0000256" key="1">
    <source>
        <dbReference type="SAM" id="Phobius"/>
    </source>
</evidence>
<protein>
    <submittedName>
        <fullName evidence="2">Uncharacterized protein</fullName>
    </submittedName>
</protein>
<keyword evidence="1" id="KW-0472">Membrane</keyword>
<name>A0A450SF71_9GAMM</name>
<feature type="transmembrane region" description="Helical" evidence="1">
    <location>
        <begin position="97"/>
        <end position="118"/>
    </location>
</feature>
<dbReference type="AlphaFoldDB" id="A0A450SF71"/>
<organism evidence="2">
    <name type="scientific">Candidatus Kentrum sp. DK</name>
    <dbReference type="NCBI Taxonomy" id="2126562"/>
    <lineage>
        <taxon>Bacteria</taxon>
        <taxon>Pseudomonadati</taxon>
        <taxon>Pseudomonadota</taxon>
        <taxon>Gammaproteobacteria</taxon>
        <taxon>Candidatus Kentrum</taxon>
    </lineage>
</organism>
<accession>A0A450SF71</accession>
<sequence length="172" mass="19290">MRFTYPPYADTFFIHWGDAAQYNRFWESREAPENNYAFLASYSLKIKAGSKKSFSANLCVLCASAVVIFPFLTAEALQYAEIRREEKKSKSEPQHTLAQRFGCGLGYAMYSVGTLFFFRFVSDSNIRAAVSSSEEELHTAQSTSMTINRLGPWAPSCMVCSISAVREGPVTK</sequence>
<evidence type="ECO:0000313" key="2">
    <source>
        <dbReference type="EMBL" id="VFJ51463.1"/>
    </source>
</evidence>
<gene>
    <name evidence="2" type="ORF">BECKDK2373C_GA0170839_10323</name>
</gene>
<keyword evidence="1" id="KW-0812">Transmembrane</keyword>
<reference evidence="2" key="1">
    <citation type="submission" date="2019-02" db="EMBL/GenBank/DDBJ databases">
        <authorList>
            <person name="Gruber-Vodicka R. H."/>
            <person name="Seah K. B. B."/>
        </authorList>
    </citation>
    <scope>NUCLEOTIDE SEQUENCE</scope>
    <source>
        <strain evidence="2">BECK_DK161</strain>
    </source>
</reference>
<feature type="transmembrane region" description="Helical" evidence="1">
    <location>
        <begin position="54"/>
        <end position="77"/>
    </location>
</feature>
<proteinExistence type="predicted"/>
<dbReference type="EMBL" id="CAADEY010000032">
    <property type="protein sequence ID" value="VFJ51463.1"/>
    <property type="molecule type" value="Genomic_DNA"/>
</dbReference>
<keyword evidence="1" id="KW-1133">Transmembrane helix</keyword>